<name>A0A5R8NXX7_9NOCA</name>
<dbReference type="GO" id="GO:0005737">
    <property type="term" value="C:cytoplasm"/>
    <property type="evidence" value="ECO:0007669"/>
    <property type="project" value="TreeGrafter"/>
</dbReference>
<dbReference type="GO" id="GO:0004029">
    <property type="term" value="F:aldehyde dehydrogenase (NAD+) activity"/>
    <property type="evidence" value="ECO:0007669"/>
    <property type="project" value="TreeGrafter"/>
</dbReference>
<dbReference type="Pfam" id="PF01370">
    <property type="entry name" value="Epimerase"/>
    <property type="match status" value="1"/>
</dbReference>
<evidence type="ECO:0000259" key="1">
    <source>
        <dbReference type="Pfam" id="PF01370"/>
    </source>
</evidence>
<dbReference type="Gene3D" id="3.40.50.720">
    <property type="entry name" value="NAD(P)-binding Rossmann-like Domain"/>
    <property type="match status" value="1"/>
</dbReference>
<proteinExistence type="predicted"/>
<dbReference type="AlphaFoldDB" id="A0A5R8NXX7"/>
<gene>
    <name evidence="2" type="ORF">FEK34_05950</name>
</gene>
<feature type="domain" description="NAD-dependent epimerase/dehydratase" evidence="1">
    <location>
        <begin position="3"/>
        <end position="230"/>
    </location>
</feature>
<dbReference type="PANTHER" id="PTHR48079:SF6">
    <property type="entry name" value="NAD(P)-BINDING DOMAIN-CONTAINING PROTEIN-RELATED"/>
    <property type="match status" value="1"/>
</dbReference>
<protein>
    <submittedName>
        <fullName evidence="2">NAD-dependent epimerase/dehydratase family protein</fullName>
    </submittedName>
</protein>
<dbReference type="InterPro" id="IPR051783">
    <property type="entry name" value="NAD(P)-dependent_oxidoreduct"/>
</dbReference>
<evidence type="ECO:0000313" key="2">
    <source>
        <dbReference type="EMBL" id="TLF81185.1"/>
    </source>
</evidence>
<dbReference type="InterPro" id="IPR036291">
    <property type="entry name" value="NAD(P)-bd_dom_sf"/>
</dbReference>
<accession>A0A5R8NXX7</accession>
<comment type="caution">
    <text evidence="2">The sequence shown here is derived from an EMBL/GenBank/DDBJ whole genome shotgun (WGS) entry which is preliminary data.</text>
</comment>
<dbReference type="InterPro" id="IPR001509">
    <property type="entry name" value="Epimerase_deHydtase"/>
</dbReference>
<evidence type="ECO:0000313" key="3">
    <source>
        <dbReference type="Proteomes" id="UP000306378"/>
    </source>
</evidence>
<dbReference type="PANTHER" id="PTHR48079">
    <property type="entry name" value="PROTEIN YEEZ"/>
    <property type="match status" value="1"/>
</dbReference>
<dbReference type="EMBL" id="VBUT01000002">
    <property type="protein sequence ID" value="TLF81185.1"/>
    <property type="molecule type" value="Genomic_DNA"/>
</dbReference>
<dbReference type="SUPFAM" id="SSF51735">
    <property type="entry name" value="NAD(P)-binding Rossmann-fold domains"/>
    <property type="match status" value="1"/>
</dbReference>
<reference evidence="2 3" key="1">
    <citation type="submission" date="2019-05" db="EMBL/GenBank/DDBJ databases">
        <title>Genomes sequences of two Nocardia cyriacigeorgica environmental isolates, type strains Nocardia asteroides ATCC 19247 and Nocardia cyriacigeorgica DSM 44484.</title>
        <authorList>
            <person name="Vautrin F."/>
            <person name="Bergeron E."/>
            <person name="Dubost A."/>
            <person name="Abrouk D."/>
            <person name="Rodriguez Nava V."/>
            <person name="Pujic P."/>
        </authorList>
    </citation>
    <scope>NUCLEOTIDE SEQUENCE [LARGE SCALE GENOMIC DNA]</scope>
    <source>
        <strain evidence="2 3">EML 446</strain>
    </source>
</reference>
<dbReference type="Proteomes" id="UP000306378">
    <property type="component" value="Unassembled WGS sequence"/>
</dbReference>
<dbReference type="RefSeq" id="WP_138446810.1">
    <property type="nucleotide sequence ID" value="NZ_VBUT01000002.1"/>
</dbReference>
<organism evidence="2 3">
    <name type="scientific">Nocardia cyriacigeorgica</name>
    <dbReference type="NCBI Taxonomy" id="135487"/>
    <lineage>
        <taxon>Bacteria</taxon>
        <taxon>Bacillati</taxon>
        <taxon>Actinomycetota</taxon>
        <taxon>Actinomycetes</taxon>
        <taxon>Mycobacteriales</taxon>
        <taxon>Nocardiaceae</taxon>
        <taxon>Nocardia</taxon>
    </lineage>
</organism>
<sequence>MRVLVTGATGFVGAWTAKAVHDHGHTLRLLVRDPARLAPIAAALNFDATDMVVGDMTDPERVRVALDGCDAVVHAAAMVALEPDAAEYMIEANLAGAKNTLGQAVACGIDPIVYVSSVTALWHRRCPLLHADLPPGGGRDGYARSKALVEQYARDLQQQGAPVTVTYPSAVLGPAAGDQFGESGEAVVAFIRSGIPGRGAAITIADVRDLAEAHARLLEPDRGPRRYVLGGHHVAGADLAAHLTTITGRPVRHYPIPDSVLVGLGTLADRFRHRLPPSMNKLGEAGIRYLIDAPPADNSPAERDLGITFRPVRQTLQDLLADRRRIRHTRAAKQR</sequence>